<dbReference type="InterPro" id="IPR007085">
    <property type="entry name" value="DNA/pantothenate-metab_flavo_C"/>
</dbReference>
<accession>A0A1U7LV82</accession>
<name>A0A1U7LV82_NEOID</name>
<keyword evidence="3" id="KW-0436">Ligase</keyword>
<dbReference type="AlphaFoldDB" id="A0A1U7LV82"/>
<dbReference type="STRING" id="1198029.A0A1U7LV82"/>
<gene>
    <name evidence="3" type="ORF">NEOLI_002672</name>
</gene>
<evidence type="ECO:0000313" key="4">
    <source>
        <dbReference type="Proteomes" id="UP000186594"/>
    </source>
</evidence>
<dbReference type="SUPFAM" id="SSF102645">
    <property type="entry name" value="CoaB-like"/>
    <property type="match status" value="1"/>
</dbReference>
<dbReference type="Proteomes" id="UP000186594">
    <property type="component" value="Unassembled WGS sequence"/>
</dbReference>
<dbReference type="PANTHER" id="PTHR12290">
    <property type="entry name" value="CORNICHON-RELATED"/>
    <property type="match status" value="1"/>
</dbReference>
<comment type="caution">
    <text evidence="3">The sequence shown here is derived from an EMBL/GenBank/DDBJ whole genome shotgun (WGS) entry which is preliminary data.</text>
</comment>
<dbReference type="GO" id="GO:0015937">
    <property type="term" value="P:coenzyme A biosynthetic process"/>
    <property type="evidence" value="ECO:0007669"/>
    <property type="project" value="UniProtKB-ARBA"/>
</dbReference>
<proteinExistence type="inferred from homology"/>
<evidence type="ECO:0000256" key="1">
    <source>
        <dbReference type="ARBA" id="ARBA00005703"/>
    </source>
</evidence>
<dbReference type="Pfam" id="PF04127">
    <property type="entry name" value="DFP"/>
    <property type="match status" value="1"/>
</dbReference>
<sequence length="318" mass="36394">MALHDRISDPPTDFFTDNKSPDSVHIWNPQITSFIATQVAKHRPMVLVTSGGTIVPLEKNTVRFLDNFSAGTRGACSAEHFIRNGYAVIFLHRQFSLLPYSRHYSHSTHCFLDFMDLEDDGAGGLRTVILAQYEEEMRSVLKEYKRAKQENSLLVVSFITVTEYLFLLRDIAQCMAPLGSNALLYLAAAVSDFHLPPDKMSLHKIQSHGGRRLVLDLEPVPKFLRKLVEHWAPQAMIVSFKLETEERLLIPKCRAALKSYGHQLVIGNLLDRRKYEVILVQQDSERWIRVSDGELEDILVPEVIERHKRWAVKMKSSI</sequence>
<evidence type="ECO:0000313" key="3">
    <source>
        <dbReference type="EMBL" id="OLL26585.1"/>
    </source>
</evidence>
<keyword evidence="4" id="KW-1185">Reference proteome</keyword>
<dbReference type="Gene3D" id="3.40.50.10300">
    <property type="entry name" value="CoaB-like"/>
    <property type="match status" value="1"/>
</dbReference>
<reference evidence="3 4" key="1">
    <citation type="submission" date="2016-04" db="EMBL/GenBank/DDBJ databases">
        <title>Evolutionary innovation and constraint leading to complex multicellularity in the Ascomycota.</title>
        <authorList>
            <person name="Cisse O."/>
            <person name="Nguyen A."/>
            <person name="Hewitt D.A."/>
            <person name="Jedd G."/>
            <person name="Stajich J.E."/>
        </authorList>
    </citation>
    <scope>NUCLEOTIDE SEQUENCE [LARGE SCALE GENOMIC DNA]</scope>
    <source>
        <strain evidence="3 4">DAH-3</strain>
    </source>
</reference>
<feature type="domain" description="DNA/pantothenate metabolism flavoprotein C-terminal" evidence="2">
    <location>
        <begin position="174"/>
        <end position="274"/>
    </location>
</feature>
<evidence type="ECO:0000259" key="2">
    <source>
        <dbReference type="Pfam" id="PF04127"/>
    </source>
</evidence>
<dbReference type="GO" id="GO:0016874">
    <property type="term" value="F:ligase activity"/>
    <property type="evidence" value="ECO:0007669"/>
    <property type="project" value="UniProtKB-KW"/>
</dbReference>
<dbReference type="OrthoDB" id="70224at2759"/>
<dbReference type="OMA" id="LERYQHH"/>
<comment type="similarity">
    <text evidence="1">Belongs to the PPC synthetase family.</text>
</comment>
<organism evidence="3 4">
    <name type="scientific">Neolecta irregularis (strain DAH-3)</name>
    <dbReference type="NCBI Taxonomy" id="1198029"/>
    <lineage>
        <taxon>Eukaryota</taxon>
        <taxon>Fungi</taxon>
        <taxon>Dikarya</taxon>
        <taxon>Ascomycota</taxon>
        <taxon>Taphrinomycotina</taxon>
        <taxon>Neolectales</taxon>
        <taxon>Neolectaceae</taxon>
        <taxon>Neolecta</taxon>
    </lineage>
</organism>
<protein>
    <submittedName>
        <fullName evidence="3">Phosphopantothenate--cysteine ligase CAB2</fullName>
    </submittedName>
</protein>
<dbReference type="EMBL" id="LXFE01000165">
    <property type="protein sequence ID" value="OLL26585.1"/>
    <property type="molecule type" value="Genomic_DNA"/>
</dbReference>
<dbReference type="InterPro" id="IPR035929">
    <property type="entry name" value="CoaB-like_sf"/>
</dbReference>